<keyword evidence="5" id="KW-1133">Transmembrane helix</keyword>
<keyword evidence="5" id="KW-0812">Transmembrane</keyword>
<keyword evidence="3 5" id="KW-0472">Membrane</keyword>
<dbReference type="InterPro" id="IPR005543">
    <property type="entry name" value="PASTA_dom"/>
</dbReference>
<feature type="transmembrane region" description="Helical" evidence="5">
    <location>
        <begin position="7"/>
        <end position="29"/>
    </location>
</feature>
<dbReference type="PANTHER" id="PTHR30627">
    <property type="entry name" value="PEPTIDOGLYCAN D,D-TRANSPEPTIDASE"/>
    <property type="match status" value="1"/>
</dbReference>
<dbReference type="Pfam" id="PF03793">
    <property type="entry name" value="PASTA"/>
    <property type="match status" value="1"/>
</dbReference>
<dbReference type="InterPro" id="IPR050515">
    <property type="entry name" value="Beta-lactam/transpept"/>
</dbReference>
<evidence type="ECO:0000313" key="7">
    <source>
        <dbReference type="EMBL" id="RIX59341.1"/>
    </source>
</evidence>
<dbReference type="AlphaFoldDB" id="A0A3A1VG64"/>
<dbReference type="GO" id="GO:0005886">
    <property type="term" value="C:plasma membrane"/>
    <property type="evidence" value="ECO:0007669"/>
    <property type="project" value="TreeGrafter"/>
</dbReference>
<evidence type="ECO:0000256" key="3">
    <source>
        <dbReference type="ARBA" id="ARBA00023136"/>
    </source>
</evidence>
<organism evidence="7 8">
    <name type="scientific">Paenibacillus nanensis</name>
    <dbReference type="NCBI Taxonomy" id="393251"/>
    <lineage>
        <taxon>Bacteria</taxon>
        <taxon>Bacillati</taxon>
        <taxon>Bacillota</taxon>
        <taxon>Bacilli</taxon>
        <taxon>Bacillales</taxon>
        <taxon>Paenibacillaceae</taxon>
        <taxon>Paenibacillus</taxon>
    </lineage>
</organism>
<dbReference type="RefSeq" id="WP_119598172.1">
    <property type="nucleotide sequence ID" value="NZ_QXQA01000002.1"/>
</dbReference>
<dbReference type="Proteomes" id="UP000266482">
    <property type="component" value="Unassembled WGS sequence"/>
</dbReference>
<comment type="caution">
    <text evidence="7">The sequence shown here is derived from an EMBL/GenBank/DDBJ whole genome shotgun (WGS) entry which is preliminary data.</text>
</comment>
<dbReference type="InterPro" id="IPR001460">
    <property type="entry name" value="PCN-bd_Tpept"/>
</dbReference>
<evidence type="ECO:0000256" key="1">
    <source>
        <dbReference type="ARBA" id="ARBA00004370"/>
    </source>
</evidence>
<dbReference type="CDD" id="cd06576">
    <property type="entry name" value="PASTA_Pbp2x-like_1"/>
    <property type="match status" value="1"/>
</dbReference>
<dbReference type="SUPFAM" id="SSF54184">
    <property type="entry name" value="Penicillin-binding protein 2x (pbp-2x), c-terminal domain"/>
    <property type="match status" value="2"/>
</dbReference>
<dbReference type="InterPro" id="IPR005311">
    <property type="entry name" value="PBP_dimer"/>
</dbReference>
<name>A0A3A1VG64_9BACL</name>
<feature type="compositionally biased region" description="Polar residues" evidence="4">
    <location>
        <begin position="746"/>
        <end position="755"/>
    </location>
</feature>
<dbReference type="Pfam" id="PF00905">
    <property type="entry name" value="Transpeptidase"/>
    <property type="match status" value="1"/>
</dbReference>
<feature type="compositionally biased region" description="Low complexity" evidence="4">
    <location>
        <begin position="756"/>
        <end position="766"/>
    </location>
</feature>
<evidence type="ECO:0000256" key="4">
    <source>
        <dbReference type="SAM" id="MobiDB-lite"/>
    </source>
</evidence>
<proteinExistence type="inferred from homology"/>
<feature type="domain" description="PASTA" evidence="6">
    <location>
        <begin position="597"/>
        <end position="657"/>
    </location>
</feature>
<dbReference type="OrthoDB" id="9804124at2"/>
<comment type="similarity">
    <text evidence="2">Belongs to the transpeptidase family.</text>
</comment>
<evidence type="ECO:0000313" key="8">
    <source>
        <dbReference type="Proteomes" id="UP000266482"/>
    </source>
</evidence>
<accession>A0A3A1VG64</accession>
<sequence length="778" mass="84772">MSKRIKLRTLLFGGVMTLLFLILIGRVFYVQVLDRDTYYVMAKERWAAAETLPAKRGTITDRNGNVLAMDTISYNVSVNPKLINEAGMAEEVIKGLTEALGASENEVRKVVTAKKDDGEFYAHRELRKGGWQIEKAAADKLKEFRDKLRTEMIEKKIGTDTGIIIEETLKRYHPQQKLASQLVGYVSLDREHMTGVEAYFNDRLTGTDGYIRYEKDGAYVELTDGEMEYKQPEDGDNIALTIDTDIQHYVEEALRGIAKKYQPKSATAIAADPNTGEILAMANLPEYNPNEYWEYEYANYFNHAVGSLYEPGSTFKIAVLAAAVEEGLFNPNETYKSGSYRVPGDTVVIRDHNRDGWGTISFLDGLKYSSNVAFIKLGFERLGAEKMRDYFTKFGFGQKTGIELTNELTGSIRFRWNSEIANASFGQGVAVTAIQQVAAVSAVANGGKLMEPHVIKSITDPLTKTTTVTKPKVIRQVISEETSRQVSEYLEQVVSDQDKGTGKNAYIEGYRVAGKTGTSQKFVDGKYSDTKIMVSFIGYAPVDNPQIVLYILVDEPNDPNAGGGSVAAPAFREIMLKSLRKMGIAPNWTPNEALETGEIKVAVPDLKELKVTQAMDELKAEALPYEIVGEGGAVLSQIPPAGSLIHPTQRIYLITEQRDKLPVPDLTGVSLRDAIELTSLIGARLAPEGTGFVVSQQVEEKNGERTVRVKLSPPLGSDAEQAAANDSSGAEGEPGSGEEAADTASGAETGNASETASGSGNDAGADSGEESSITGGEN</sequence>
<dbReference type="Gene3D" id="3.40.710.10">
    <property type="entry name" value="DD-peptidase/beta-lactamase superfamily"/>
    <property type="match status" value="1"/>
</dbReference>
<feature type="compositionally biased region" description="Basic and acidic residues" evidence="4">
    <location>
        <begin position="698"/>
        <end position="707"/>
    </location>
</feature>
<gene>
    <name evidence="7" type="ORF">D3P08_04080</name>
</gene>
<evidence type="ECO:0000259" key="6">
    <source>
        <dbReference type="PROSITE" id="PS51178"/>
    </source>
</evidence>
<dbReference type="PROSITE" id="PS51178">
    <property type="entry name" value="PASTA"/>
    <property type="match status" value="1"/>
</dbReference>
<dbReference type="CDD" id="cd06575">
    <property type="entry name" value="PASTA_Pbp2x-like_2"/>
    <property type="match status" value="1"/>
</dbReference>
<dbReference type="EMBL" id="QXQA01000002">
    <property type="protein sequence ID" value="RIX59341.1"/>
    <property type="molecule type" value="Genomic_DNA"/>
</dbReference>
<evidence type="ECO:0000256" key="5">
    <source>
        <dbReference type="SAM" id="Phobius"/>
    </source>
</evidence>
<reference evidence="7 8" key="1">
    <citation type="submission" date="2018-09" db="EMBL/GenBank/DDBJ databases">
        <title>Paenibacillus aracenensis nov. sp. isolated from a cave in southern Spain.</title>
        <authorList>
            <person name="Jurado V."/>
            <person name="Gutierrez-Patricio S."/>
            <person name="Gonzalez-Pimentel J.L."/>
            <person name="Miller A.Z."/>
            <person name="Laiz L."/>
            <person name="Saiz-Jimenez C."/>
        </authorList>
    </citation>
    <scope>NUCLEOTIDE SEQUENCE [LARGE SCALE GENOMIC DNA]</scope>
    <source>
        <strain evidence="7 8">DSM 22867</strain>
    </source>
</reference>
<comment type="subcellular location">
    <subcellularLocation>
        <location evidence="1">Membrane</location>
    </subcellularLocation>
</comment>
<dbReference type="SUPFAM" id="SSF56519">
    <property type="entry name" value="Penicillin binding protein dimerisation domain"/>
    <property type="match status" value="1"/>
</dbReference>
<dbReference type="GO" id="GO:0008658">
    <property type="term" value="F:penicillin binding"/>
    <property type="evidence" value="ECO:0007669"/>
    <property type="project" value="InterPro"/>
</dbReference>
<dbReference type="Gene3D" id="3.90.1310.10">
    <property type="entry name" value="Penicillin-binding protein 2a (Domain 2)"/>
    <property type="match status" value="1"/>
</dbReference>
<dbReference type="Pfam" id="PF03717">
    <property type="entry name" value="PBP_dimer"/>
    <property type="match status" value="1"/>
</dbReference>
<keyword evidence="8" id="KW-1185">Reference proteome</keyword>
<evidence type="ECO:0000256" key="2">
    <source>
        <dbReference type="ARBA" id="ARBA00007171"/>
    </source>
</evidence>
<dbReference type="Gene3D" id="3.30.450.330">
    <property type="match status" value="1"/>
</dbReference>
<protein>
    <submittedName>
        <fullName evidence="7">Penicillin-binding protein</fullName>
    </submittedName>
</protein>
<dbReference type="GO" id="GO:0071555">
    <property type="term" value="P:cell wall organization"/>
    <property type="evidence" value="ECO:0007669"/>
    <property type="project" value="TreeGrafter"/>
</dbReference>
<feature type="region of interest" description="Disordered" evidence="4">
    <location>
        <begin position="698"/>
        <end position="778"/>
    </location>
</feature>
<dbReference type="SUPFAM" id="SSF56601">
    <property type="entry name" value="beta-lactamase/transpeptidase-like"/>
    <property type="match status" value="1"/>
</dbReference>
<dbReference type="InterPro" id="IPR012338">
    <property type="entry name" value="Beta-lactam/transpept-like"/>
</dbReference>
<dbReference type="InterPro" id="IPR036138">
    <property type="entry name" value="PBP_dimer_sf"/>
</dbReference>
<dbReference type="SMART" id="SM00740">
    <property type="entry name" value="PASTA"/>
    <property type="match status" value="1"/>
</dbReference>
<dbReference type="PANTHER" id="PTHR30627:SF1">
    <property type="entry name" value="PEPTIDOGLYCAN D,D-TRANSPEPTIDASE FTSI"/>
    <property type="match status" value="1"/>
</dbReference>